<dbReference type="PANTHER" id="PTHR30015:SF7">
    <property type="entry name" value="TYPE IV METHYL-DIRECTED RESTRICTION ENZYME ECOKMRR"/>
    <property type="match status" value="1"/>
</dbReference>
<dbReference type="InterPro" id="IPR025745">
    <property type="entry name" value="Mrr-like_N_dom"/>
</dbReference>
<dbReference type="PANTHER" id="PTHR30015">
    <property type="entry name" value="MRR RESTRICTION SYSTEM PROTEIN"/>
    <property type="match status" value="1"/>
</dbReference>
<comment type="caution">
    <text evidence="4">The sequence shown here is derived from an EMBL/GenBank/DDBJ whole genome shotgun (WGS) entry which is preliminary data.</text>
</comment>
<feature type="region of interest" description="Disordered" evidence="1">
    <location>
        <begin position="107"/>
        <end position="130"/>
    </location>
</feature>
<protein>
    <submittedName>
        <fullName evidence="4">Restriction endonuclease</fullName>
    </submittedName>
</protein>
<feature type="domain" description="Restriction system protein Mrr-like N-terminal" evidence="3">
    <location>
        <begin position="8"/>
        <end position="91"/>
    </location>
</feature>
<dbReference type="PATRIC" id="fig|1447256.3.peg.2361"/>
<evidence type="ECO:0000256" key="1">
    <source>
        <dbReference type="SAM" id="MobiDB-lite"/>
    </source>
</evidence>
<accession>A0A0G9JS03</accession>
<keyword evidence="4" id="KW-0540">Nuclease</keyword>
<proteinExistence type="predicted"/>
<dbReference type="GO" id="GO:0015666">
    <property type="term" value="F:restriction endodeoxyribonuclease activity"/>
    <property type="evidence" value="ECO:0007669"/>
    <property type="project" value="TreeGrafter"/>
</dbReference>
<dbReference type="Pfam" id="PF04471">
    <property type="entry name" value="Mrr_cat"/>
    <property type="match status" value="1"/>
</dbReference>
<dbReference type="InterPro" id="IPR052906">
    <property type="entry name" value="Type_IV_Methyl-Rstrct_Enzyme"/>
</dbReference>
<keyword evidence="4" id="KW-0255">Endonuclease</keyword>
<evidence type="ECO:0000313" key="5">
    <source>
        <dbReference type="Proteomes" id="UP000035514"/>
    </source>
</evidence>
<dbReference type="Proteomes" id="UP000035514">
    <property type="component" value="Unassembled WGS sequence"/>
</dbReference>
<dbReference type="Gene3D" id="3.40.1350.10">
    <property type="match status" value="1"/>
</dbReference>
<gene>
    <name evidence="4" type="ORF">AA20_12055</name>
</gene>
<dbReference type="InterPro" id="IPR011335">
    <property type="entry name" value="Restrct_endonuc-II-like"/>
</dbReference>
<feature type="compositionally biased region" description="Polar residues" evidence="1">
    <location>
        <begin position="111"/>
        <end position="130"/>
    </location>
</feature>
<evidence type="ECO:0000313" key="4">
    <source>
        <dbReference type="EMBL" id="KLD96389.1"/>
    </source>
</evidence>
<dbReference type="GO" id="GO:0003677">
    <property type="term" value="F:DNA binding"/>
    <property type="evidence" value="ECO:0007669"/>
    <property type="project" value="InterPro"/>
</dbReference>
<feature type="domain" description="Restriction endonuclease type IV Mrr" evidence="2">
    <location>
        <begin position="161"/>
        <end position="280"/>
    </location>
</feature>
<evidence type="ECO:0000259" key="2">
    <source>
        <dbReference type="Pfam" id="PF04471"/>
    </source>
</evidence>
<evidence type="ECO:0000259" key="3">
    <source>
        <dbReference type="Pfam" id="PF14338"/>
    </source>
</evidence>
<reference evidence="4 5" key="1">
    <citation type="submission" date="2014-01" db="EMBL/GenBank/DDBJ databases">
        <title>Development of a Comparative Genomic Fingerprinting Assay for High Resolution Genotyping of Arcobacter butzleri.</title>
        <authorList>
            <person name="Webb A.L."/>
            <person name="Inglis G.D."/>
            <person name="Kruczkiewicz P."/>
            <person name="Selinger L.B."/>
            <person name="Taboada E.N."/>
        </authorList>
    </citation>
    <scope>NUCLEOTIDE SEQUENCE [LARGE SCALE GENOMIC DNA]</scope>
    <source>
        <strain evidence="4 5">L348</strain>
    </source>
</reference>
<organism evidence="4 5">
    <name type="scientific">Aliarcobacter butzleri L348</name>
    <dbReference type="NCBI Taxonomy" id="1447256"/>
    <lineage>
        <taxon>Bacteria</taxon>
        <taxon>Pseudomonadati</taxon>
        <taxon>Campylobacterota</taxon>
        <taxon>Epsilonproteobacteria</taxon>
        <taxon>Campylobacterales</taxon>
        <taxon>Arcobacteraceae</taxon>
        <taxon>Aliarcobacter</taxon>
    </lineage>
</organism>
<dbReference type="RefSeq" id="WP_046997404.1">
    <property type="nucleotide sequence ID" value="NZ_JAIQ01000171.1"/>
</dbReference>
<dbReference type="Pfam" id="PF14338">
    <property type="entry name" value="Mrr_N"/>
    <property type="match status" value="1"/>
</dbReference>
<dbReference type="EMBL" id="JAIQ01000171">
    <property type="protein sequence ID" value="KLD96389.1"/>
    <property type="molecule type" value="Genomic_DNA"/>
</dbReference>
<name>A0A0G9JS03_9BACT</name>
<dbReference type="AlphaFoldDB" id="A0A0G9JS03"/>
<dbReference type="InterPro" id="IPR011856">
    <property type="entry name" value="tRNA_endonuc-like_dom_sf"/>
</dbReference>
<dbReference type="GO" id="GO:0009307">
    <property type="term" value="P:DNA restriction-modification system"/>
    <property type="evidence" value="ECO:0007669"/>
    <property type="project" value="InterPro"/>
</dbReference>
<keyword evidence="4" id="KW-0378">Hydrolase</keyword>
<dbReference type="SUPFAM" id="SSF52980">
    <property type="entry name" value="Restriction endonuclease-like"/>
    <property type="match status" value="1"/>
</dbReference>
<sequence>MSIPTHDEIRVPALKLLKEKGILKLKDFEAPLAKEFNLTHDELIKMYDSGNGPVFYDRISWALSYLNMAGLTKKPKRAYYEITEDGMNVLNTPERVDDYITKKVQQRNQEKNTISNENIPTTNGIDDSNVDMTPSENIEISFKKIKSKIYNDILDTIISKTPREFEKLVVALLQKMGYGGEIQNSGEVTQYSNDNGIDGIIKEDVLGFGRIYIQAKRYQRDNKIGREDLNKFVGALAVAQSNKGVFITTSSFNKNAVEYASKLNNNTTLVLIDGEQLAKYIYDYSLGMQTKEIIEIKELDSDFWDLMEDDIL</sequence>
<dbReference type="InterPro" id="IPR007560">
    <property type="entry name" value="Restrct_endonuc_IV_Mrr"/>
</dbReference>